<dbReference type="EMBL" id="CP023482">
    <property type="protein sequence ID" value="ATH96146.1"/>
    <property type="molecule type" value="Genomic_DNA"/>
</dbReference>
<evidence type="ECO:0000313" key="2">
    <source>
        <dbReference type="EMBL" id="ATH96146.1"/>
    </source>
</evidence>
<keyword evidence="3" id="KW-1185">Reference proteome</keyword>
<reference evidence="2 3" key="1">
    <citation type="journal article" date="2016" name="Int. J. Syst. Evol. Microbiol.">
        <title>Dermabacter jinjuensis sp. nov., a novel species of the genus Dermabacter isolated from a clinical specimen.</title>
        <authorList>
            <person name="Park Y.K."/>
            <person name="Lee K.M."/>
            <person name="Lee W.K."/>
            <person name="Cho M.J."/>
            <person name="Lee H.S."/>
            <person name="Cho Y.G."/>
            <person name="Lee Y.C."/>
            <person name="Lee W.K."/>
            <person name="Seong W.K."/>
            <person name="Hwang K.J."/>
        </authorList>
    </citation>
    <scope>NUCLEOTIDE SEQUENCE [LARGE SCALE GENOMIC DNA]</scope>
    <source>
        <strain evidence="2 3">32T</strain>
    </source>
</reference>
<proteinExistence type="predicted"/>
<sequence>MLRHMTMNGENMRVNVLIAPSANRVYGLEAPRLAAAELAFVLNEGAPGVLTGTSDVREAGLDFLALDIDDEAWERPEVQRELAFALAYSPHVFAAFEEVGRMPAPTADRTYVDESPTLPLLQPIPLPDVERYPSTLLTTLKYQGKTNEQFTALLVHLAAHAAGKAQALREGTLRVLDPVAGRGTTLNQALMWGLSPVGVDLDKKDAELYRAFLTTWMRENRLKHTTSDTKLTINKKALGRHFHAELARSKSDQRAGRSQSLEFYTADSTGLDHFLKARSADVIVADLPYGVQHGAKVGAHLSRSPLDLLRNALPAWTRVLARGGSVALAYNRHTTSTDDVHAILKEHGLTSAGEDCNFRHRVDASIDRDIALARKA</sequence>
<name>A0ABM6PKU1_9MICO</name>
<dbReference type="Pfam" id="PF01170">
    <property type="entry name" value="UPF0020"/>
    <property type="match status" value="1"/>
</dbReference>
<evidence type="ECO:0000313" key="3">
    <source>
        <dbReference type="Proteomes" id="UP000815698"/>
    </source>
</evidence>
<dbReference type="Gene3D" id="3.40.50.150">
    <property type="entry name" value="Vaccinia Virus protein VP39"/>
    <property type="match status" value="1"/>
</dbReference>
<dbReference type="SUPFAM" id="SSF53335">
    <property type="entry name" value="S-adenosyl-L-methionine-dependent methyltransferases"/>
    <property type="match status" value="1"/>
</dbReference>
<evidence type="ECO:0000259" key="1">
    <source>
        <dbReference type="Pfam" id="PF01170"/>
    </source>
</evidence>
<feature type="domain" description="Ribosomal RNA large subunit methyltransferase K/L-like methyltransferase" evidence="1">
    <location>
        <begin position="172"/>
        <end position="329"/>
    </location>
</feature>
<accession>A0ABM6PKU1</accession>
<organism evidence="2 3">
    <name type="scientific">Dermabacter jinjuensis</name>
    <dbReference type="NCBI Taxonomy" id="1667168"/>
    <lineage>
        <taxon>Bacteria</taxon>
        <taxon>Bacillati</taxon>
        <taxon>Actinomycetota</taxon>
        <taxon>Actinomycetes</taxon>
        <taxon>Micrococcales</taxon>
        <taxon>Dermabacteraceae</taxon>
        <taxon>Dermabacter</taxon>
    </lineage>
</organism>
<dbReference type="InterPro" id="IPR029063">
    <property type="entry name" value="SAM-dependent_MTases_sf"/>
</dbReference>
<dbReference type="InterPro" id="IPR000241">
    <property type="entry name" value="RlmKL-like_Mtase"/>
</dbReference>
<gene>
    <name evidence="2" type="ORF">COP05_02840</name>
</gene>
<protein>
    <recommendedName>
        <fullName evidence="1">Ribosomal RNA large subunit methyltransferase K/L-like methyltransferase domain-containing protein</fullName>
    </recommendedName>
</protein>
<dbReference type="Proteomes" id="UP000815698">
    <property type="component" value="Chromosome"/>
</dbReference>